<dbReference type="SUPFAM" id="SSF55315">
    <property type="entry name" value="L30e-like"/>
    <property type="match status" value="1"/>
</dbReference>
<gene>
    <name evidence="6" type="ORF">SanaruYs_07970</name>
</gene>
<comment type="caution">
    <text evidence="6">The sequence shown here is derived from an EMBL/GenBank/DDBJ whole genome shotgun (WGS) entry which is preliminary data.</text>
</comment>
<dbReference type="SUPFAM" id="SSF75217">
    <property type="entry name" value="alpha/beta knot"/>
    <property type="match status" value="1"/>
</dbReference>
<dbReference type="CDD" id="cd18109">
    <property type="entry name" value="SpoU-like_RNA-MTase"/>
    <property type="match status" value="1"/>
</dbReference>
<dbReference type="GO" id="GO:0008173">
    <property type="term" value="F:RNA methyltransferase activity"/>
    <property type="evidence" value="ECO:0007669"/>
    <property type="project" value="InterPro"/>
</dbReference>
<reference evidence="6 7" key="1">
    <citation type="submission" date="2018-11" db="EMBL/GenBank/DDBJ databases">
        <title>Chryseotalea sanarue gen. nov., sp., nov., a member of the family Cytophagaceae, isolated from a brackish lake in Hamamatsu Japan.</title>
        <authorList>
            <person name="Maejima Y."/>
            <person name="Iino T."/>
            <person name="Muraguchi Y."/>
            <person name="Fukuda K."/>
            <person name="Ohkuma M."/>
            <person name="Moriuchi R."/>
            <person name="Dohra H."/>
            <person name="Kimbara K."/>
            <person name="Shintani M."/>
        </authorList>
    </citation>
    <scope>NUCLEOTIDE SEQUENCE [LARGE SCALE GENOMIC DNA]</scope>
    <source>
        <strain evidence="6 7">Ys</strain>
    </source>
</reference>
<dbReference type="InterPro" id="IPR029028">
    <property type="entry name" value="Alpha/beta_knot_MTases"/>
</dbReference>
<organism evidence="6 7">
    <name type="scientific">Chryseotalea sanaruensis</name>
    <dbReference type="NCBI Taxonomy" id="2482724"/>
    <lineage>
        <taxon>Bacteria</taxon>
        <taxon>Pseudomonadati</taxon>
        <taxon>Bacteroidota</taxon>
        <taxon>Cytophagia</taxon>
        <taxon>Cytophagales</taxon>
        <taxon>Chryseotaleaceae</taxon>
        <taxon>Chryseotalea</taxon>
    </lineage>
</organism>
<keyword evidence="2 6" id="KW-0489">Methyltransferase</keyword>
<dbReference type="AlphaFoldDB" id="A0A401U6V4"/>
<evidence type="ECO:0000313" key="7">
    <source>
        <dbReference type="Proteomes" id="UP000288227"/>
    </source>
</evidence>
<keyword evidence="3 6" id="KW-0808">Transferase</keyword>
<dbReference type="RefSeq" id="WP_127121198.1">
    <property type="nucleotide sequence ID" value="NZ_BHXQ01000001.1"/>
</dbReference>
<dbReference type="InterPro" id="IPR029064">
    <property type="entry name" value="Ribosomal_eL30-like_sf"/>
</dbReference>
<name>A0A401U6V4_9BACT</name>
<evidence type="ECO:0000259" key="5">
    <source>
        <dbReference type="Pfam" id="PF22435"/>
    </source>
</evidence>
<accession>A0A401U6V4</accession>
<dbReference type="GO" id="GO:0003723">
    <property type="term" value="F:RNA binding"/>
    <property type="evidence" value="ECO:0007669"/>
    <property type="project" value="InterPro"/>
</dbReference>
<protein>
    <submittedName>
        <fullName evidence="6">RNA methyltransferase</fullName>
    </submittedName>
</protein>
<dbReference type="Gene3D" id="3.30.1330.30">
    <property type="match status" value="1"/>
</dbReference>
<evidence type="ECO:0000256" key="2">
    <source>
        <dbReference type="ARBA" id="ARBA00022603"/>
    </source>
</evidence>
<evidence type="ECO:0000313" key="6">
    <source>
        <dbReference type="EMBL" id="GCC50582.1"/>
    </source>
</evidence>
<dbReference type="Pfam" id="PF22435">
    <property type="entry name" value="MRM3-like_sub_bind"/>
    <property type="match status" value="1"/>
</dbReference>
<evidence type="ECO:0000256" key="1">
    <source>
        <dbReference type="ARBA" id="ARBA00007228"/>
    </source>
</evidence>
<dbReference type="InterPro" id="IPR001537">
    <property type="entry name" value="SpoU_MeTrfase"/>
</dbReference>
<sequence>MLTKSTIKFIKSLQEKKYRKQEQCFIVEGGKSVLEVLASDFELRIILGTETFIQDLPTIKDGTELYVVKPDLLSTLGDFKTNDAALAVVQMKKWDTVTIAQDNFTLVLDDIRDPGNLGTIIRTADWYGITQILASEETVDFYNTKVINATKGSFTRVNVFYTDLTEVLAANTLPVYGAFLDGQNVHQTSFPKAGLLIIGNESNGISKELSQKVTHPITIPKLGLAESLNAAIATAILLDNIKR</sequence>
<dbReference type="GO" id="GO:0032259">
    <property type="term" value="P:methylation"/>
    <property type="evidence" value="ECO:0007669"/>
    <property type="project" value="UniProtKB-KW"/>
</dbReference>
<proteinExistence type="inferred from homology"/>
<dbReference type="EMBL" id="BHXQ01000001">
    <property type="protein sequence ID" value="GCC50582.1"/>
    <property type="molecule type" value="Genomic_DNA"/>
</dbReference>
<dbReference type="PANTHER" id="PTHR43191">
    <property type="entry name" value="RRNA METHYLTRANSFERASE 3"/>
    <property type="match status" value="1"/>
</dbReference>
<dbReference type="InterPro" id="IPR051259">
    <property type="entry name" value="rRNA_Methyltransferase"/>
</dbReference>
<dbReference type="OrthoDB" id="9785673at2"/>
<comment type="similarity">
    <text evidence="1">Belongs to the class IV-like SAM-binding methyltransferase superfamily. RNA methyltransferase TrmH family.</text>
</comment>
<feature type="domain" description="tRNA/rRNA methyltransferase SpoU type" evidence="4">
    <location>
        <begin position="104"/>
        <end position="238"/>
    </location>
</feature>
<dbReference type="Pfam" id="PF00588">
    <property type="entry name" value="SpoU_methylase"/>
    <property type="match status" value="1"/>
</dbReference>
<dbReference type="InterPro" id="IPR029026">
    <property type="entry name" value="tRNA_m1G_MTases_N"/>
</dbReference>
<keyword evidence="7" id="KW-1185">Reference proteome</keyword>
<evidence type="ECO:0000256" key="3">
    <source>
        <dbReference type="ARBA" id="ARBA00022679"/>
    </source>
</evidence>
<evidence type="ECO:0000259" key="4">
    <source>
        <dbReference type="Pfam" id="PF00588"/>
    </source>
</evidence>
<dbReference type="Proteomes" id="UP000288227">
    <property type="component" value="Unassembled WGS sequence"/>
</dbReference>
<feature type="domain" description="MRM3-like substrate binding" evidence="5">
    <location>
        <begin position="5"/>
        <end position="87"/>
    </location>
</feature>
<dbReference type="InterPro" id="IPR053888">
    <property type="entry name" value="MRM3-like_sub_bind"/>
</dbReference>
<dbReference type="PANTHER" id="PTHR43191:SF2">
    <property type="entry name" value="RRNA METHYLTRANSFERASE 3, MITOCHONDRIAL"/>
    <property type="match status" value="1"/>
</dbReference>
<dbReference type="Gene3D" id="3.40.1280.10">
    <property type="match status" value="1"/>
</dbReference>
<dbReference type="GO" id="GO:0006396">
    <property type="term" value="P:RNA processing"/>
    <property type="evidence" value="ECO:0007669"/>
    <property type="project" value="InterPro"/>
</dbReference>